<reference evidence="2 3" key="1">
    <citation type="journal article" date="2011" name="Proc. Natl. Acad. Sci. U.S.A.">
        <title>Evolutionary erosion of yeast sex chromosomes by mating-type switching accidents.</title>
        <authorList>
            <person name="Gordon J.L."/>
            <person name="Armisen D."/>
            <person name="Proux-Wera E."/>
            <person name="Oheigeartaigh S.S."/>
            <person name="Byrne K.P."/>
            <person name="Wolfe K.H."/>
        </authorList>
    </citation>
    <scope>NUCLEOTIDE SEQUENCE [LARGE SCALE GENOMIC DNA]</scope>
    <source>
        <strain evidence="3">ATCC 10597 / BCRC 20456 / CBS 421 / NBRC 0211 / NRRL Y-12639</strain>
    </source>
</reference>
<dbReference type="SUPFAM" id="SSF46565">
    <property type="entry name" value="Chaperone J-domain"/>
    <property type="match status" value="1"/>
</dbReference>
<feature type="domain" description="J" evidence="1">
    <location>
        <begin position="92"/>
        <end position="177"/>
    </location>
</feature>
<dbReference type="InterPro" id="IPR052276">
    <property type="entry name" value="Diphthamide-biosynth_chaperone"/>
</dbReference>
<dbReference type="RefSeq" id="XP_003667920.1">
    <property type="nucleotide sequence ID" value="XM_003667872.1"/>
</dbReference>
<dbReference type="eggNOG" id="ENOG502RYTK">
    <property type="taxonomic scope" value="Eukaryota"/>
</dbReference>
<gene>
    <name evidence="2" type="primary">NDAI0A05220</name>
    <name evidence="2" type="ordered locus">NDAI_0A05220</name>
</gene>
<dbReference type="CDD" id="cd06257">
    <property type="entry name" value="DnaJ"/>
    <property type="match status" value="1"/>
</dbReference>
<dbReference type="InterPro" id="IPR018253">
    <property type="entry name" value="DnaJ_domain_CS"/>
</dbReference>
<dbReference type="EMBL" id="HE580267">
    <property type="protein sequence ID" value="CCD22677.1"/>
    <property type="molecule type" value="Genomic_DNA"/>
</dbReference>
<dbReference type="AlphaFoldDB" id="G0W4D9"/>
<dbReference type="InterPro" id="IPR036869">
    <property type="entry name" value="J_dom_sf"/>
</dbReference>
<evidence type="ECO:0000259" key="1">
    <source>
        <dbReference type="PROSITE" id="PS50076"/>
    </source>
</evidence>
<dbReference type="PANTHER" id="PTHR44240:SF10">
    <property type="entry name" value="J DOMAIN-CONTAINING PROTEIN"/>
    <property type="match status" value="1"/>
</dbReference>
<dbReference type="OrthoDB" id="445556at2759"/>
<dbReference type="OMA" id="NAGTWED"/>
<organism evidence="2 3">
    <name type="scientific">Naumovozyma dairenensis (strain ATCC 10597 / BCRC 20456 / CBS 421 / NBRC 0211 / NRRL Y-12639)</name>
    <name type="common">Saccharomyces dairenensis</name>
    <dbReference type="NCBI Taxonomy" id="1071378"/>
    <lineage>
        <taxon>Eukaryota</taxon>
        <taxon>Fungi</taxon>
        <taxon>Dikarya</taxon>
        <taxon>Ascomycota</taxon>
        <taxon>Saccharomycotina</taxon>
        <taxon>Saccharomycetes</taxon>
        <taxon>Saccharomycetales</taxon>
        <taxon>Saccharomycetaceae</taxon>
        <taxon>Naumovozyma</taxon>
    </lineage>
</organism>
<evidence type="ECO:0000313" key="3">
    <source>
        <dbReference type="Proteomes" id="UP000000689"/>
    </source>
</evidence>
<name>G0W4D9_NAUDC</name>
<dbReference type="GO" id="GO:0005743">
    <property type="term" value="C:mitochondrial inner membrane"/>
    <property type="evidence" value="ECO:0007669"/>
    <property type="project" value="EnsemblFungi"/>
</dbReference>
<protein>
    <recommendedName>
        <fullName evidence="1">J domain-containing protein</fullName>
    </recommendedName>
</protein>
<dbReference type="GeneID" id="11495401"/>
<dbReference type="Gene3D" id="1.10.287.110">
    <property type="entry name" value="DnaJ domain"/>
    <property type="match status" value="1"/>
</dbReference>
<evidence type="ECO:0000313" key="2">
    <source>
        <dbReference type="EMBL" id="CCD22677.1"/>
    </source>
</evidence>
<dbReference type="Proteomes" id="UP000000689">
    <property type="component" value="Chromosome 1"/>
</dbReference>
<accession>G0W4D9</accession>
<proteinExistence type="predicted"/>
<dbReference type="PROSITE" id="PS00636">
    <property type="entry name" value="DNAJ_1"/>
    <property type="match status" value="1"/>
</dbReference>
<dbReference type="SMART" id="SM00271">
    <property type="entry name" value="DnaJ"/>
    <property type="match status" value="1"/>
</dbReference>
<dbReference type="PRINTS" id="PR00625">
    <property type="entry name" value="JDOMAIN"/>
</dbReference>
<dbReference type="HOGENOM" id="CLU_074165_0_0_1"/>
<dbReference type="STRING" id="1071378.G0W4D9"/>
<dbReference type="KEGG" id="ndi:NDAI_0A05220"/>
<dbReference type="PANTHER" id="PTHR44240">
    <property type="entry name" value="DNAJ DOMAIN (PROKARYOTIC HEAT SHOCK PROTEIN)-RELATED"/>
    <property type="match status" value="1"/>
</dbReference>
<dbReference type="PROSITE" id="PS50076">
    <property type="entry name" value="DNAJ_2"/>
    <property type="match status" value="1"/>
</dbReference>
<keyword evidence="3" id="KW-1185">Reference proteome</keyword>
<dbReference type="InterPro" id="IPR001623">
    <property type="entry name" value="DnaJ_domain"/>
</dbReference>
<sequence length="325" mass="38820">MLFTLFKKQQQQIPFWRYNFPLKVHLLRSSQSSPLKQHYRSLASVVSDNSNNNNNNNDHHIPPHTYKHTITTFDKYWPENIINSNSKRIQPTPYEIFNISNSQQHINKKSLKKKYHYYVKLYHPDVSTKVNVLTKRKGKGNSTVIDMEEKLKRFKLISFAYSVLNDPNKKRQYDLKTMMNDKGSNMDSKGYNNDENYRYWNAGTWEDYNDIKMDDGNDMTGGKKLDPWVLFCWVSGLYISMEIYAALSRLQESYLNKDKPIILPHDELQTELFKSYNNFGLETDKWSRLRRFLWFRSWTMANEEQLDNEHVINEKLLQTLQDKKI</sequence>
<dbReference type="Pfam" id="PF00226">
    <property type="entry name" value="DnaJ"/>
    <property type="match status" value="1"/>
</dbReference>